<protein>
    <submittedName>
        <fullName evidence="1">Uncharacterized protein</fullName>
    </submittedName>
</protein>
<sequence>MQGFVISSRGSLIPTATYIQKLGTPFVSLNLSVASVSEEPMILTRLLFPS</sequence>
<dbReference type="AlphaFoldDB" id="A0AAW0MA47"/>
<comment type="caution">
    <text evidence="1">The sequence shown here is derived from an EMBL/GenBank/DDBJ whole genome shotgun (WGS) entry which is preliminary data.</text>
</comment>
<proteinExistence type="predicted"/>
<organism evidence="1">
    <name type="scientific">Quercus suber</name>
    <name type="common">Cork oak</name>
    <dbReference type="NCBI Taxonomy" id="58331"/>
    <lineage>
        <taxon>Eukaryota</taxon>
        <taxon>Viridiplantae</taxon>
        <taxon>Streptophyta</taxon>
        <taxon>Embryophyta</taxon>
        <taxon>Tracheophyta</taxon>
        <taxon>Spermatophyta</taxon>
        <taxon>Magnoliopsida</taxon>
        <taxon>eudicotyledons</taxon>
        <taxon>Gunneridae</taxon>
        <taxon>Pentapetalae</taxon>
        <taxon>rosids</taxon>
        <taxon>fabids</taxon>
        <taxon>Fagales</taxon>
        <taxon>Fagaceae</taxon>
        <taxon>Quercus</taxon>
    </lineage>
</organism>
<reference evidence="1" key="1">
    <citation type="submission" date="2017-12" db="EMBL/GenBank/DDBJ databases">
        <authorList>
            <person name="Barbosa P."/>
            <person name="Usie A."/>
            <person name="Ramos A.M."/>
        </authorList>
    </citation>
    <scope>NUCLEOTIDE SEQUENCE</scope>
    <source>
        <strain evidence="1">HL8</strain>
        <tissue evidence="1">Leaves</tissue>
    </source>
</reference>
<reference evidence="1" key="2">
    <citation type="journal article" date="2018" name="Sci. Data">
        <title>The draft genome sequence of cork oak.</title>
        <authorList>
            <person name="Ramos A.M."/>
            <person name="Usie A."/>
            <person name="Barbosa P."/>
            <person name="Barros P.M."/>
            <person name="Capote T."/>
            <person name="Chaves I."/>
            <person name="Simoes F."/>
            <person name="Abreu I."/>
            <person name="Carrasquinho I."/>
            <person name="Faro C."/>
            <person name="Guimaraes J.B."/>
            <person name="Mendonca D."/>
            <person name="Nobrega F."/>
            <person name="Rodrigues L."/>
            <person name="Saibo N.J.M."/>
            <person name="Varela M.C."/>
            <person name="Egas C."/>
            <person name="Matos J."/>
            <person name="Miguel C.M."/>
            <person name="Oliveira M.M."/>
            <person name="Ricardo C.P."/>
            <person name="Goncalves S."/>
        </authorList>
    </citation>
    <scope>NUCLEOTIDE SEQUENCE [LARGE SCALE GENOMIC DNA]</scope>
    <source>
        <strain evidence="1">HL8</strain>
    </source>
</reference>
<name>A0AAW0MA47_QUESU</name>
<accession>A0AAW0MA47</accession>
<evidence type="ECO:0000313" key="1">
    <source>
        <dbReference type="EMBL" id="KAK7860334.1"/>
    </source>
</evidence>
<dbReference type="EMBL" id="PKMF04000007">
    <property type="protein sequence ID" value="KAK7860334.1"/>
    <property type="molecule type" value="Genomic_DNA"/>
</dbReference>
<reference evidence="1" key="3">
    <citation type="submission" date="2023-07" db="EMBL/GenBank/DDBJ databases">
        <title>An improved reference 1 genome and first organelle genomes of Quercus suber.</title>
        <authorList>
            <consortium name="Genosuber Consortium"/>
            <person name="Usie A."/>
            <person name="Serra O."/>
            <person name="Barros P."/>
        </authorList>
    </citation>
    <scope>NUCLEOTIDE SEQUENCE</scope>
    <source>
        <strain evidence="1">HL8</strain>
        <tissue evidence="1">Leaves</tissue>
    </source>
</reference>
<gene>
    <name evidence="1" type="ORF">CFP56_039796</name>
</gene>